<dbReference type="AlphaFoldDB" id="A0A1B6LJ67"/>
<accession>A0A1B6LJ67</accession>
<dbReference type="InterPro" id="IPR043408">
    <property type="entry name" value="IQCK"/>
</dbReference>
<dbReference type="PANTHER" id="PTHR34927:SF1">
    <property type="entry name" value="IQ DOMAIN-CONTAINING PROTEIN K"/>
    <property type="match status" value="1"/>
</dbReference>
<dbReference type="PROSITE" id="PS50096">
    <property type="entry name" value="IQ"/>
    <property type="match status" value="1"/>
</dbReference>
<gene>
    <name evidence="1" type="ORF">g.12222</name>
</gene>
<dbReference type="Pfam" id="PF00612">
    <property type="entry name" value="IQ"/>
    <property type="match status" value="1"/>
</dbReference>
<dbReference type="PANTHER" id="PTHR34927">
    <property type="entry name" value="IQ DOMAIN-CONTAINING PROTEIN K"/>
    <property type="match status" value="1"/>
</dbReference>
<dbReference type="CDD" id="cd22969">
    <property type="entry name" value="DD_IQCK"/>
    <property type="match status" value="1"/>
</dbReference>
<dbReference type="EMBL" id="GEBQ01016289">
    <property type="protein sequence ID" value="JAT23688.1"/>
    <property type="molecule type" value="Transcribed_RNA"/>
</dbReference>
<feature type="non-terminal residue" evidence="1">
    <location>
        <position position="195"/>
    </location>
</feature>
<sequence>MRIIRMDTKLLKAEDFDNRNHQLTSTFSYDSLERNFTSLADHSNYKDECLKESEDDPMEYLDKEIFPVLLPCFEEMLFAAKENDVLKVQKSRFSGLDYLAELLWNRNPNHPERQVDYVPIFEIPFVKTHLEICPRPVFPKSWLWTQSQAAVVIQSAVRGYFVRRLPQVQELRSFWKILSKEKEIGQDTITENHYQ</sequence>
<protein>
    <submittedName>
        <fullName evidence="1">Uncharacterized protein</fullName>
    </submittedName>
</protein>
<dbReference type="InterPro" id="IPR000048">
    <property type="entry name" value="IQ_motif_EF-hand-BS"/>
</dbReference>
<evidence type="ECO:0000313" key="1">
    <source>
        <dbReference type="EMBL" id="JAT23688.1"/>
    </source>
</evidence>
<name>A0A1B6LJ67_9HEMI</name>
<reference evidence="1" key="1">
    <citation type="submission" date="2015-11" db="EMBL/GenBank/DDBJ databases">
        <title>De novo transcriptome assembly of four potential Pierce s Disease insect vectors from Arizona vineyards.</title>
        <authorList>
            <person name="Tassone E.E."/>
        </authorList>
    </citation>
    <scope>NUCLEOTIDE SEQUENCE</scope>
</reference>
<proteinExistence type="predicted"/>
<organism evidence="1">
    <name type="scientific">Graphocephala atropunctata</name>
    <dbReference type="NCBI Taxonomy" id="36148"/>
    <lineage>
        <taxon>Eukaryota</taxon>
        <taxon>Metazoa</taxon>
        <taxon>Ecdysozoa</taxon>
        <taxon>Arthropoda</taxon>
        <taxon>Hexapoda</taxon>
        <taxon>Insecta</taxon>
        <taxon>Pterygota</taxon>
        <taxon>Neoptera</taxon>
        <taxon>Paraneoptera</taxon>
        <taxon>Hemiptera</taxon>
        <taxon>Auchenorrhyncha</taxon>
        <taxon>Membracoidea</taxon>
        <taxon>Cicadellidae</taxon>
        <taxon>Cicadellinae</taxon>
        <taxon>Cicadellini</taxon>
        <taxon>Graphocephala</taxon>
    </lineage>
</organism>